<sequence length="151" mass="16835">METENKNIKNIVLIVAIVIVVGVVVLWLVYDKGAMGSLLDVEEGTPEQQGQVVEDMLAVTHEAINQNDISVCKKLENEDNRMLCEVSFITQQAQAKNDQTICNKLDGFYRSDCKDQVLVYNAISNQDPSLCEKVVNELKKEQCLEKSGASQ</sequence>
<organism evidence="2">
    <name type="scientific">marine sediment metagenome</name>
    <dbReference type="NCBI Taxonomy" id="412755"/>
    <lineage>
        <taxon>unclassified sequences</taxon>
        <taxon>metagenomes</taxon>
        <taxon>ecological metagenomes</taxon>
    </lineage>
</organism>
<dbReference type="AlphaFoldDB" id="A0A0F9EQV9"/>
<comment type="caution">
    <text evidence="2">The sequence shown here is derived from an EMBL/GenBank/DDBJ whole genome shotgun (WGS) entry which is preliminary data.</text>
</comment>
<protein>
    <submittedName>
        <fullName evidence="2">Uncharacterized protein</fullName>
    </submittedName>
</protein>
<name>A0A0F9EQV9_9ZZZZ</name>
<reference evidence="2" key="1">
    <citation type="journal article" date="2015" name="Nature">
        <title>Complex archaea that bridge the gap between prokaryotes and eukaryotes.</title>
        <authorList>
            <person name="Spang A."/>
            <person name="Saw J.H."/>
            <person name="Jorgensen S.L."/>
            <person name="Zaremba-Niedzwiedzka K."/>
            <person name="Martijn J."/>
            <person name="Lind A.E."/>
            <person name="van Eijk R."/>
            <person name="Schleper C."/>
            <person name="Guy L."/>
            <person name="Ettema T.J."/>
        </authorList>
    </citation>
    <scope>NUCLEOTIDE SEQUENCE</scope>
</reference>
<proteinExistence type="predicted"/>
<feature type="transmembrane region" description="Helical" evidence="1">
    <location>
        <begin position="12"/>
        <end position="30"/>
    </location>
</feature>
<gene>
    <name evidence="2" type="ORF">LCGC14_2044040</name>
</gene>
<dbReference type="EMBL" id="LAZR01024017">
    <property type="protein sequence ID" value="KKL76523.1"/>
    <property type="molecule type" value="Genomic_DNA"/>
</dbReference>
<evidence type="ECO:0000313" key="2">
    <source>
        <dbReference type="EMBL" id="KKL76523.1"/>
    </source>
</evidence>
<keyword evidence="1" id="KW-0812">Transmembrane</keyword>
<keyword evidence="1" id="KW-0472">Membrane</keyword>
<keyword evidence="1" id="KW-1133">Transmembrane helix</keyword>
<accession>A0A0F9EQV9</accession>
<evidence type="ECO:0000256" key="1">
    <source>
        <dbReference type="SAM" id="Phobius"/>
    </source>
</evidence>